<evidence type="ECO:0000256" key="2">
    <source>
        <dbReference type="ARBA" id="ARBA00010122"/>
    </source>
</evidence>
<dbReference type="CDD" id="cd04243">
    <property type="entry name" value="AAK_AK-HSDH-like"/>
    <property type="match status" value="1"/>
</dbReference>
<evidence type="ECO:0000256" key="4">
    <source>
        <dbReference type="ARBA" id="ARBA00022741"/>
    </source>
</evidence>
<feature type="domain" description="Aspartokinase ACT" evidence="11">
    <location>
        <begin position="377"/>
        <end position="431"/>
    </location>
</feature>
<dbReference type="GO" id="GO:0004072">
    <property type="term" value="F:aspartate kinase activity"/>
    <property type="evidence" value="ECO:0007669"/>
    <property type="project" value="UniProtKB-EC"/>
</dbReference>
<evidence type="ECO:0000256" key="3">
    <source>
        <dbReference type="ARBA" id="ARBA00022679"/>
    </source>
</evidence>
<dbReference type="InterPro" id="IPR045865">
    <property type="entry name" value="ACT-like_dom_sf"/>
</dbReference>
<dbReference type="SUPFAM" id="SSF53633">
    <property type="entry name" value="Carbamate kinase-like"/>
    <property type="match status" value="1"/>
</dbReference>
<evidence type="ECO:0000259" key="10">
    <source>
        <dbReference type="Pfam" id="PF00696"/>
    </source>
</evidence>
<dbReference type="EC" id="2.7.2.4" evidence="8"/>
<dbReference type="Gene3D" id="3.40.1160.10">
    <property type="entry name" value="Acetylglutamate kinase-like"/>
    <property type="match status" value="1"/>
</dbReference>
<name>A0ABS7XMD7_9FLAO</name>
<dbReference type="InterPro" id="IPR054352">
    <property type="entry name" value="ACT_Aspartokinase"/>
</dbReference>
<keyword evidence="9" id="KW-0028">Amino-acid biosynthesis</keyword>
<evidence type="ECO:0000256" key="5">
    <source>
        <dbReference type="ARBA" id="ARBA00022777"/>
    </source>
</evidence>
<dbReference type="PANTHER" id="PTHR21499">
    <property type="entry name" value="ASPARTATE KINASE"/>
    <property type="match status" value="1"/>
</dbReference>
<keyword evidence="5 8" id="KW-0418">Kinase</keyword>
<organism evidence="12 13">
    <name type="scientific">Winogradskyella alexanderae</name>
    <dbReference type="NCBI Taxonomy" id="2877123"/>
    <lineage>
        <taxon>Bacteria</taxon>
        <taxon>Pseudomonadati</taxon>
        <taxon>Bacteroidota</taxon>
        <taxon>Flavobacteriia</taxon>
        <taxon>Flavobacteriales</taxon>
        <taxon>Flavobacteriaceae</taxon>
        <taxon>Winogradskyella</taxon>
    </lineage>
</organism>
<keyword evidence="13" id="KW-1185">Reference proteome</keyword>
<gene>
    <name evidence="12" type="ORF">LBU54_01025</name>
</gene>
<dbReference type="InterPro" id="IPR018042">
    <property type="entry name" value="Aspartate_kinase_CS"/>
</dbReference>
<dbReference type="Pfam" id="PF22468">
    <property type="entry name" value="ACT_9"/>
    <property type="match status" value="1"/>
</dbReference>
<dbReference type="InterPro" id="IPR001341">
    <property type="entry name" value="Asp_kinase"/>
</dbReference>
<evidence type="ECO:0000256" key="9">
    <source>
        <dbReference type="RuleBase" id="RU004249"/>
    </source>
</evidence>
<comment type="pathway">
    <text evidence="9">Amino-acid biosynthesis; L-threonine biosynthesis; L-threonine from L-aspartate: step 1/5.</text>
</comment>
<evidence type="ECO:0000256" key="8">
    <source>
        <dbReference type="RuleBase" id="RU003448"/>
    </source>
</evidence>
<dbReference type="Gene3D" id="3.30.70.260">
    <property type="match status" value="2"/>
</dbReference>
<feature type="domain" description="Aspartate/glutamate/uridylate kinase" evidence="10">
    <location>
        <begin position="2"/>
        <end position="275"/>
    </location>
</feature>
<reference evidence="13" key="1">
    <citation type="submission" date="2023-07" db="EMBL/GenBank/DDBJ databases">
        <authorList>
            <person name="Yue Y."/>
        </authorList>
    </citation>
    <scope>NUCLEOTIDE SEQUENCE [LARGE SCALE GENOMIC DNA]</scope>
    <source>
        <strain evidence="13">D23</strain>
    </source>
</reference>
<dbReference type="NCBIfam" id="TIGR00657">
    <property type="entry name" value="asp_kinases"/>
    <property type="match status" value="1"/>
</dbReference>
<dbReference type="InterPro" id="IPR036393">
    <property type="entry name" value="AceGlu_kinase-like_sf"/>
</dbReference>
<evidence type="ECO:0000256" key="7">
    <source>
        <dbReference type="ARBA" id="ARBA00047872"/>
    </source>
</evidence>
<evidence type="ECO:0000256" key="6">
    <source>
        <dbReference type="ARBA" id="ARBA00022840"/>
    </source>
</evidence>
<dbReference type="Pfam" id="PF00696">
    <property type="entry name" value="AA_kinase"/>
    <property type="match status" value="1"/>
</dbReference>
<keyword evidence="3 8" id="KW-0808">Transferase</keyword>
<comment type="catalytic activity">
    <reaction evidence="7 8">
        <text>L-aspartate + ATP = 4-phospho-L-aspartate + ADP</text>
        <dbReference type="Rhea" id="RHEA:23776"/>
        <dbReference type="ChEBI" id="CHEBI:29991"/>
        <dbReference type="ChEBI" id="CHEBI:30616"/>
        <dbReference type="ChEBI" id="CHEBI:57535"/>
        <dbReference type="ChEBI" id="CHEBI:456216"/>
        <dbReference type="EC" id="2.7.2.4"/>
    </reaction>
</comment>
<evidence type="ECO:0000313" key="13">
    <source>
        <dbReference type="Proteomes" id="UP001198901"/>
    </source>
</evidence>
<protein>
    <recommendedName>
        <fullName evidence="8">Aspartokinase</fullName>
        <ecNumber evidence="8">2.7.2.4</ecNumber>
    </recommendedName>
</protein>
<comment type="pathway">
    <text evidence="9">Amino-acid biosynthesis; L-methionine biosynthesis via de novo pathway; L-homoserine from L-aspartate: step 1/3.</text>
</comment>
<dbReference type="PROSITE" id="PS00324">
    <property type="entry name" value="ASPARTOKINASE"/>
    <property type="match status" value="1"/>
</dbReference>
<evidence type="ECO:0000313" key="12">
    <source>
        <dbReference type="EMBL" id="MCA0131148.1"/>
    </source>
</evidence>
<dbReference type="InterPro" id="IPR005260">
    <property type="entry name" value="Asp_kin_monofn"/>
</dbReference>
<comment type="pathway">
    <text evidence="1 9">Amino-acid biosynthesis; L-lysine biosynthesis via DAP pathway; (S)-tetrahydrodipicolinate from L-aspartate: step 1/4.</text>
</comment>
<evidence type="ECO:0000256" key="1">
    <source>
        <dbReference type="ARBA" id="ARBA00004766"/>
    </source>
</evidence>
<dbReference type="PIRSF" id="PIRSF000726">
    <property type="entry name" value="Asp_kin"/>
    <property type="match status" value="1"/>
</dbReference>
<accession>A0ABS7XMD7</accession>
<keyword evidence="6" id="KW-0067">ATP-binding</keyword>
<dbReference type="PANTHER" id="PTHR21499:SF59">
    <property type="entry name" value="ASPARTOKINASE"/>
    <property type="match status" value="1"/>
</dbReference>
<dbReference type="SUPFAM" id="SSF55021">
    <property type="entry name" value="ACT-like"/>
    <property type="match status" value="2"/>
</dbReference>
<dbReference type="Proteomes" id="UP001198901">
    <property type="component" value="Unassembled WGS sequence"/>
</dbReference>
<dbReference type="EMBL" id="JAIUJR010000001">
    <property type="protein sequence ID" value="MCA0131148.1"/>
    <property type="molecule type" value="Genomic_DNA"/>
</dbReference>
<proteinExistence type="inferred from homology"/>
<keyword evidence="4" id="KW-0547">Nucleotide-binding</keyword>
<dbReference type="RefSeq" id="WP_224524266.1">
    <property type="nucleotide sequence ID" value="NZ_JAIUJR010000001.1"/>
</dbReference>
<dbReference type="InterPro" id="IPR001048">
    <property type="entry name" value="Asp/Glu/Uridylate_kinase"/>
</dbReference>
<comment type="caution">
    <text evidence="12">The sequence shown here is derived from an EMBL/GenBank/DDBJ whole genome shotgun (WGS) entry which is preliminary data.</text>
</comment>
<sequence>MLVYKFGGTSVGSVVNMNHVKEIIDTEGRKIVVLSAMSGTTNALVEITELIAQEREEDAILKVDVLNEKYNATVYDLISDTILRTKVATYVNTVFKSLRALVNREFSIDLQNTIVAKGELLSAYMFNHFLQQEGINAKLLPALEFMRVDRNNEPDFFYIKQNLNRLLDSSEDVDIYITQGFICLDAAGNITNLQRGGSDYTATIIAASIEAEEVQIWTDIDGFHNNDPRYVNDTSALSNLSYDEAAELAYFGAKILHPLTVMPVRNLDIPLRLKNTMDPEAHGTLITNEFHGEGIKAIAAKDNITAIRIKSVRMLLAHGFLKRVFEVFEKYETAIDMVTTSEIAVSLTIDHTTRLESIVDELQKFAMVEVDDYMSIICLVGNQIIYHRDTPQLFQVLQDVNVRMIAYGGSNNNISLLVNTSDKLETLQKLQRYIFENEPQLALNA</sequence>
<comment type="similarity">
    <text evidence="2 8">Belongs to the aspartokinase family.</text>
</comment>
<evidence type="ECO:0000259" key="11">
    <source>
        <dbReference type="Pfam" id="PF22468"/>
    </source>
</evidence>